<evidence type="ECO:0000313" key="8">
    <source>
        <dbReference type="Proteomes" id="UP000053820"/>
    </source>
</evidence>
<evidence type="ECO:0008006" key="9">
    <source>
        <dbReference type="Google" id="ProtNLM"/>
    </source>
</evidence>
<organism evidence="7 8">
    <name type="scientific">Hydnomerulius pinastri MD-312</name>
    <dbReference type="NCBI Taxonomy" id="994086"/>
    <lineage>
        <taxon>Eukaryota</taxon>
        <taxon>Fungi</taxon>
        <taxon>Dikarya</taxon>
        <taxon>Basidiomycota</taxon>
        <taxon>Agaricomycotina</taxon>
        <taxon>Agaricomycetes</taxon>
        <taxon>Agaricomycetidae</taxon>
        <taxon>Boletales</taxon>
        <taxon>Boletales incertae sedis</taxon>
        <taxon>Leucogyrophana</taxon>
    </lineage>
</organism>
<dbReference type="OrthoDB" id="514248at2759"/>
<feature type="binding site" evidence="6">
    <location>
        <position position="176"/>
    </location>
    <ligand>
        <name>S-adenosyl-L-methionine</name>
        <dbReference type="ChEBI" id="CHEBI:59789"/>
    </ligand>
</feature>
<keyword evidence="3 5" id="KW-0808">Transferase</keyword>
<name>A0A0C9VUK4_9AGAM</name>
<dbReference type="InterPro" id="IPR017182">
    <property type="entry name" value="METTL16/PsiM"/>
</dbReference>
<evidence type="ECO:0000313" key="7">
    <source>
        <dbReference type="EMBL" id="KIJ61690.1"/>
    </source>
</evidence>
<dbReference type="GO" id="GO:0005634">
    <property type="term" value="C:nucleus"/>
    <property type="evidence" value="ECO:0007669"/>
    <property type="project" value="TreeGrafter"/>
</dbReference>
<dbReference type="InterPro" id="IPR010286">
    <property type="entry name" value="METTL16/RlmF"/>
</dbReference>
<gene>
    <name evidence="7" type="ORF">HYDPIDRAFT_115472</name>
</gene>
<dbReference type="CDD" id="cd02440">
    <property type="entry name" value="AdoMet_MTases"/>
    <property type="match status" value="1"/>
</dbReference>
<comment type="similarity">
    <text evidence="1 5">Belongs to the methyltransferase superfamily. METTL16/RlmF family.</text>
</comment>
<keyword evidence="2 5" id="KW-0489">Methyltransferase</keyword>
<evidence type="ECO:0000256" key="3">
    <source>
        <dbReference type="ARBA" id="ARBA00022679"/>
    </source>
</evidence>
<dbReference type="Proteomes" id="UP000053820">
    <property type="component" value="Unassembled WGS sequence"/>
</dbReference>
<dbReference type="Gene3D" id="3.40.50.150">
    <property type="entry name" value="Vaccinia Virus protein VP39"/>
    <property type="match status" value="1"/>
</dbReference>
<protein>
    <recommendedName>
        <fullName evidence="9">U6 small nuclear RNA (adenine-(43)-N(6))-methyltransferase</fullName>
    </recommendedName>
</protein>
<evidence type="ECO:0000256" key="2">
    <source>
        <dbReference type="ARBA" id="ARBA00022603"/>
    </source>
</evidence>
<dbReference type="GO" id="GO:0070475">
    <property type="term" value="P:rRNA base methylation"/>
    <property type="evidence" value="ECO:0007669"/>
    <property type="project" value="TreeGrafter"/>
</dbReference>
<proteinExistence type="inferred from homology"/>
<feature type="binding site" evidence="6">
    <location>
        <position position="101"/>
    </location>
    <ligand>
        <name>S-adenosyl-L-methionine</name>
        <dbReference type="ChEBI" id="CHEBI:59789"/>
    </ligand>
</feature>
<evidence type="ECO:0000256" key="1">
    <source>
        <dbReference type="ARBA" id="ARBA00005878"/>
    </source>
</evidence>
<accession>A0A0C9VUK4</accession>
<sequence length="438" mass="49124">MHPRNPYVRPPDFLGLARQYPPLRPHVFLTHTGPSIDFKSQSAQRRLTEALLHLDFSISLILPEHRLCPPVPNRLNYVLWIQDIVKAHGPISEIVRGIDIGTGSSAIYPLLLCRLEPTWHFVVTDIDKDSLLSAQQNVERNGLSDRISVTEISPSEPILRPLQDDLSTVFHFTMCNPPFYSSAEEVALSTEAKEHGPNAVCTGSENEMITPGGEVSFVSRIFTESLRHRTRCRWFTSMLGKMSSIPEIVSVLHGHQVENYAITEFVQGQTRRWAVAWSFGTLRLPDAYARIANPALQSIMPQRTTLYQQLTSIQSLELLQNTVCRVLGDIEDLSIKLEKSSSDDRVPSVLAQAMDVTWTRSARRKKATKTSPQTSFQQSPALQCRITCKDGACPGGGKQSPTSVHIEYQWIDGSERSIFESFVSHVNRKVTAVQEGPR</sequence>
<dbReference type="PIRSF" id="PIRSF037350">
    <property type="entry name" value="Mtase_ZK1128_prd"/>
    <property type="match status" value="1"/>
</dbReference>
<dbReference type="GO" id="GO:0008168">
    <property type="term" value="F:methyltransferase activity"/>
    <property type="evidence" value="ECO:0007669"/>
    <property type="project" value="UniProtKB-KW"/>
</dbReference>
<evidence type="ECO:0000256" key="4">
    <source>
        <dbReference type="ARBA" id="ARBA00022691"/>
    </source>
</evidence>
<dbReference type="Pfam" id="PF05971">
    <property type="entry name" value="Methyltransf_10"/>
    <property type="match status" value="1"/>
</dbReference>
<evidence type="ECO:0000256" key="6">
    <source>
        <dbReference type="PIRSR" id="PIRSR037350-1"/>
    </source>
</evidence>
<dbReference type="AlphaFoldDB" id="A0A0C9VUK4"/>
<dbReference type="PANTHER" id="PTHR13393">
    <property type="entry name" value="SAM-DEPENDENT METHYLTRANSFERASE"/>
    <property type="match status" value="1"/>
</dbReference>
<evidence type="ECO:0000256" key="5">
    <source>
        <dbReference type="PIRNR" id="PIRNR037350"/>
    </source>
</evidence>
<dbReference type="PANTHER" id="PTHR13393:SF0">
    <property type="entry name" value="RNA N6-ADENOSINE-METHYLTRANSFERASE METTL16"/>
    <property type="match status" value="1"/>
</dbReference>
<reference evidence="7 8" key="1">
    <citation type="submission" date="2014-04" db="EMBL/GenBank/DDBJ databases">
        <title>Evolutionary Origins and Diversification of the Mycorrhizal Mutualists.</title>
        <authorList>
            <consortium name="DOE Joint Genome Institute"/>
            <consortium name="Mycorrhizal Genomics Consortium"/>
            <person name="Kohler A."/>
            <person name="Kuo A."/>
            <person name="Nagy L.G."/>
            <person name="Floudas D."/>
            <person name="Copeland A."/>
            <person name="Barry K.W."/>
            <person name="Cichocki N."/>
            <person name="Veneault-Fourrey C."/>
            <person name="LaButti K."/>
            <person name="Lindquist E.A."/>
            <person name="Lipzen A."/>
            <person name="Lundell T."/>
            <person name="Morin E."/>
            <person name="Murat C."/>
            <person name="Riley R."/>
            <person name="Ohm R."/>
            <person name="Sun H."/>
            <person name="Tunlid A."/>
            <person name="Henrissat B."/>
            <person name="Grigoriev I.V."/>
            <person name="Hibbett D.S."/>
            <person name="Martin F."/>
        </authorList>
    </citation>
    <scope>NUCLEOTIDE SEQUENCE [LARGE SCALE GENOMIC DNA]</scope>
    <source>
        <strain evidence="7 8">MD-312</strain>
    </source>
</reference>
<dbReference type="EMBL" id="KN839860">
    <property type="protein sequence ID" value="KIJ61690.1"/>
    <property type="molecule type" value="Genomic_DNA"/>
</dbReference>
<feature type="binding site" evidence="6">
    <location>
        <position position="74"/>
    </location>
    <ligand>
        <name>S-adenosyl-L-methionine</name>
        <dbReference type="ChEBI" id="CHEBI:59789"/>
    </ligand>
</feature>
<dbReference type="InterPro" id="IPR029063">
    <property type="entry name" value="SAM-dependent_MTases_sf"/>
</dbReference>
<feature type="binding site" evidence="6">
    <location>
        <position position="125"/>
    </location>
    <ligand>
        <name>S-adenosyl-L-methionine</name>
        <dbReference type="ChEBI" id="CHEBI:59789"/>
    </ligand>
</feature>
<keyword evidence="8" id="KW-1185">Reference proteome</keyword>
<dbReference type="SUPFAM" id="SSF53335">
    <property type="entry name" value="S-adenosyl-L-methionine-dependent methyltransferases"/>
    <property type="match status" value="1"/>
</dbReference>
<keyword evidence="4 6" id="KW-0949">S-adenosyl-L-methionine</keyword>
<dbReference type="HOGENOM" id="CLU_027534_0_1_1"/>